<accession>A0A224Z261</accession>
<name>A0A224Z261_9ACAR</name>
<protein>
    <submittedName>
        <fullName evidence="2">Uncharacterized protein</fullName>
    </submittedName>
</protein>
<evidence type="ECO:0000313" key="2">
    <source>
        <dbReference type="EMBL" id="MAA20100.1"/>
    </source>
</evidence>
<sequence length="129" mass="14568">MSRTTSRAAEFAAWSVAVVYIAEAKLPQMWAVLCYFKASIQSLQSVLRRRMHKQLVNEAREVLHEALSSGYDVVLLRLPGHRGIVSNDPADVAAPRPLTRTPGLPQYPHRKQTLQEAVTHSLTQCRKHR</sequence>
<proteinExistence type="predicted"/>
<dbReference type="EMBL" id="GFPF01008954">
    <property type="protein sequence ID" value="MAA20100.1"/>
    <property type="molecule type" value="Transcribed_RNA"/>
</dbReference>
<reference evidence="2" key="1">
    <citation type="journal article" date="2017" name="Parasit. Vectors">
        <title>Sialotranscriptomics of Rhipicephalus zambeziensis reveals intricate expression profiles of secretory proteins and suggests tight temporal transcriptional regulation during blood-feeding.</title>
        <authorList>
            <person name="de Castro M.H."/>
            <person name="de Klerk D."/>
            <person name="Pienaar R."/>
            <person name="Rees D.J.G."/>
            <person name="Mans B.J."/>
        </authorList>
    </citation>
    <scope>NUCLEOTIDE SEQUENCE</scope>
    <source>
        <tissue evidence="2">Salivary glands</tissue>
    </source>
</reference>
<evidence type="ECO:0000256" key="1">
    <source>
        <dbReference type="SAM" id="MobiDB-lite"/>
    </source>
</evidence>
<organism evidence="2">
    <name type="scientific">Rhipicephalus zambeziensis</name>
    <dbReference type="NCBI Taxonomy" id="60191"/>
    <lineage>
        <taxon>Eukaryota</taxon>
        <taxon>Metazoa</taxon>
        <taxon>Ecdysozoa</taxon>
        <taxon>Arthropoda</taxon>
        <taxon>Chelicerata</taxon>
        <taxon>Arachnida</taxon>
        <taxon>Acari</taxon>
        <taxon>Parasitiformes</taxon>
        <taxon>Ixodida</taxon>
        <taxon>Ixodoidea</taxon>
        <taxon>Ixodidae</taxon>
        <taxon>Rhipicephalinae</taxon>
        <taxon>Rhipicephalus</taxon>
        <taxon>Rhipicephalus</taxon>
    </lineage>
</organism>
<feature type="region of interest" description="Disordered" evidence="1">
    <location>
        <begin position="87"/>
        <end position="106"/>
    </location>
</feature>
<dbReference type="AlphaFoldDB" id="A0A224Z261"/>